<dbReference type="CDD" id="cd06225">
    <property type="entry name" value="HAMP"/>
    <property type="match status" value="1"/>
</dbReference>
<dbReference type="Pfam" id="PF00672">
    <property type="entry name" value="HAMP"/>
    <property type="match status" value="1"/>
</dbReference>
<sequence>MSIKTRFAIIALVLSVMLIAIAACIFMVTVHSNNAIEYKKLRSQSLRIANHLRQSSDDLTRMARSFANTGEPRYEEYFYEILSVREGTSPRPIKYAGIYWDYITALSTNFTPDKGDSIGLLTLLDQLGGTPEETALLKKTLSRSNELSAIETEAINAVKGLFKNEDGAYELQAAPRLDYARSLLYSKEYHLAKATIMYPIEQFYGLVDRRTASQIKESQQKQKNYRSLAFLLILMTAISLSYAIFHIRRNIINPILELSRIANRIKDGNADERATVEREDEIGILARSFNEMNDNLAGVISRLEEISYVDALTQLANRRVFDQTLDKEIRRHQRSEKPLTLMLIDVDFFKKLNDASGHQVGDSCLAEVADILANHFERAGDVVARYGGEEFAAILPDTDAHQSPNLISNVCKAIEDAKIPHPDSAISAYITASVGAISLIPDREITTESIIKGADNALYQAKASGRNCGLLFPRTS</sequence>
<dbReference type="InterPro" id="IPR000160">
    <property type="entry name" value="GGDEF_dom"/>
</dbReference>
<keyword evidence="6" id="KW-1185">Reference proteome</keyword>
<dbReference type="PANTHER" id="PTHR45138:SF24">
    <property type="entry name" value="DIGUANYLATE CYCLASE DGCC-RELATED"/>
    <property type="match status" value="1"/>
</dbReference>
<comment type="caution">
    <text evidence="5">The sequence shown here is derived from an EMBL/GenBank/DDBJ whole genome shotgun (WGS) entry which is preliminary data.</text>
</comment>
<dbReference type="InterPro" id="IPR029787">
    <property type="entry name" value="Nucleotide_cyclase"/>
</dbReference>
<dbReference type="PROSITE" id="PS51257">
    <property type="entry name" value="PROKAR_LIPOPROTEIN"/>
    <property type="match status" value="1"/>
</dbReference>
<dbReference type="InterPro" id="IPR050469">
    <property type="entry name" value="Diguanylate_Cyclase"/>
</dbReference>
<feature type="domain" description="HAMP" evidence="3">
    <location>
        <begin position="249"/>
        <end position="301"/>
    </location>
</feature>
<evidence type="ECO:0000256" key="1">
    <source>
        <dbReference type="ARBA" id="ARBA00012528"/>
    </source>
</evidence>
<evidence type="ECO:0000259" key="4">
    <source>
        <dbReference type="PROSITE" id="PS50887"/>
    </source>
</evidence>
<dbReference type="PROSITE" id="PS50887">
    <property type="entry name" value="GGDEF"/>
    <property type="match status" value="1"/>
</dbReference>
<dbReference type="RefSeq" id="WP_131416639.1">
    <property type="nucleotide sequence ID" value="NZ_SJXE01000008.1"/>
</dbReference>
<organism evidence="5 6">
    <name type="scientific">Corallincola luteus</name>
    <dbReference type="NCBI Taxonomy" id="1775177"/>
    <lineage>
        <taxon>Bacteria</taxon>
        <taxon>Pseudomonadati</taxon>
        <taxon>Pseudomonadota</taxon>
        <taxon>Gammaproteobacteria</taxon>
        <taxon>Alteromonadales</taxon>
        <taxon>Psychromonadaceae</taxon>
        <taxon>Corallincola</taxon>
    </lineage>
</organism>
<dbReference type="CDD" id="cd01949">
    <property type="entry name" value="GGDEF"/>
    <property type="match status" value="1"/>
</dbReference>
<name>A0ABY2ALC7_9GAMM</name>
<evidence type="ECO:0000259" key="3">
    <source>
        <dbReference type="PROSITE" id="PS50885"/>
    </source>
</evidence>
<dbReference type="InterPro" id="IPR003660">
    <property type="entry name" value="HAMP_dom"/>
</dbReference>
<dbReference type="EMBL" id="SJXE01000008">
    <property type="protein sequence ID" value="TCI02258.1"/>
    <property type="molecule type" value="Genomic_DNA"/>
</dbReference>
<feature type="domain" description="GGDEF" evidence="4">
    <location>
        <begin position="337"/>
        <end position="474"/>
    </location>
</feature>
<dbReference type="EC" id="2.7.7.65" evidence="1"/>
<reference evidence="5 6" key="1">
    <citation type="submission" date="2019-02" db="EMBL/GenBank/DDBJ databases">
        <title>Corallincola luteus sp. nov., a marine bacterium isolated from surface sediment of Bohai Sea in China.</title>
        <authorList>
            <person name="Ren Q."/>
        </authorList>
    </citation>
    <scope>NUCLEOTIDE SEQUENCE [LARGE SCALE GENOMIC DNA]</scope>
    <source>
        <strain evidence="5 6">DASS28</strain>
    </source>
</reference>
<evidence type="ECO:0000256" key="2">
    <source>
        <dbReference type="SAM" id="Phobius"/>
    </source>
</evidence>
<dbReference type="Gene3D" id="6.10.340.10">
    <property type="match status" value="1"/>
</dbReference>
<dbReference type="Gene3D" id="3.30.70.270">
    <property type="match status" value="1"/>
</dbReference>
<dbReference type="InterPro" id="IPR043128">
    <property type="entry name" value="Rev_trsase/Diguanyl_cyclase"/>
</dbReference>
<accession>A0ABY2ALC7</accession>
<dbReference type="SMART" id="SM00304">
    <property type="entry name" value="HAMP"/>
    <property type="match status" value="1"/>
</dbReference>
<evidence type="ECO:0000313" key="6">
    <source>
        <dbReference type="Proteomes" id="UP000292554"/>
    </source>
</evidence>
<keyword evidence="2" id="KW-1133">Transmembrane helix</keyword>
<keyword evidence="2" id="KW-0472">Membrane</keyword>
<dbReference type="PROSITE" id="PS50885">
    <property type="entry name" value="HAMP"/>
    <property type="match status" value="1"/>
</dbReference>
<dbReference type="SMART" id="SM00267">
    <property type="entry name" value="GGDEF"/>
    <property type="match status" value="1"/>
</dbReference>
<dbReference type="SUPFAM" id="SSF55073">
    <property type="entry name" value="Nucleotide cyclase"/>
    <property type="match status" value="1"/>
</dbReference>
<dbReference type="Pfam" id="PF00990">
    <property type="entry name" value="GGDEF"/>
    <property type="match status" value="1"/>
</dbReference>
<keyword evidence="2" id="KW-0812">Transmembrane</keyword>
<dbReference type="PANTHER" id="PTHR45138">
    <property type="entry name" value="REGULATORY COMPONENTS OF SENSORY TRANSDUCTION SYSTEM"/>
    <property type="match status" value="1"/>
</dbReference>
<dbReference type="Proteomes" id="UP000292554">
    <property type="component" value="Unassembled WGS sequence"/>
</dbReference>
<evidence type="ECO:0000313" key="5">
    <source>
        <dbReference type="EMBL" id="TCI02258.1"/>
    </source>
</evidence>
<dbReference type="NCBIfam" id="TIGR00254">
    <property type="entry name" value="GGDEF"/>
    <property type="match status" value="1"/>
</dbReference>
<proteinExistence type="predicted"/>
<protein>
    <recommendedName>
        <fullName evidence="1">diguanylate cyclase</fullName>
        <ecNumber evidence="1">2.7.7.65</ecNumber>
    </recommendedName>
</protein>
<feature type="transmembrane region" description="Helical" evidence="2">
    <location>
        <begin position="6"/>
        <end position="30"/>
    </location>
</feature>
<gene>
    <name evidence="5" type="ORF">EZV61_15115</name>
</gene>
<dbReference type="SUPFAM" id="SSF158472">
    <property type="entry name" value="HAMP domain-like"/>
    <property type="match status" value="1"/>
</dbReference>
<feature type="transmembrane region" description="Helical" evidence="2">
    <location>
        <begin position="228"/>
        <end position="245"/>
    </location>
</feature>